<evidence type="ECO:0000313" key="8">
    <source>
        <dbReference type="Proteomes" id="UP000183760"/>
    </source>
</evidence>
<dbReference type="Proteomes" id="UP000183760">
    <property type="component" value="Unassembled WGS sequence"/>
</dbReference>
<feature type="transmembrane region" description="Helical" evidence="5">
    <location>
        <begin position="68"/>
        <end position="94"/>
    </location>
</feature>
<dbReference type="Pfam" id="PF13520">
    <property type="entry name" value="AA_permease_2"/>
    <property type="match status" value="1"/>
</dbReference>
<dbReference type="Proteomes" id="UP000321514">
    <property type="component" value="Unassembled WGS sequence"/>
</dbReference>
<feature type="transmembrane region" description="Helical" evidence="5">
    <location>
        <begin position="318"/>
        <end position="350"/>
    </location>
</feature>
<evidence type="ECO:0000313" key="7">
    <source>
        <dbReference type="EMBL" id="SEU25577.1"/>
    </source>
</evidence>
<accession>A0A511T726</accession>
<feature type="transmembrane region" description="Helical" evidence="5">
    <location>
        <begin position="396"/>
        <end position="417"/>
    </location>
</feature>
<dbReference type="InterPro" id="IPR002293">
    <property type="entry name" value="AA/rel_permease1"/>
</dbReference>
<evidence type="ECO:0000313" key="9">
    <source>
        <dbReference type="Proteomes" id="UP000321514"/>
    </source>
</evidence>
<comment type="caution">
    <text evidence="6">The sequence shown here is derived from an EMBL/GenBank/DDBJ whole genome shotgun (WGS) entry which is preliminary data.</text>
</comment>
<dbReference type="Gene3D" id="1.20.1740.10">
    <property type="entry name" value="Amino acid/polyamine transporter I"/>
    <property type="match status" value="1"/>
</dbReference>
<dbReference type="InterPro" id="IPR053153">
    <property type="entry name" value="APC_K+_Transporter"/>
</dbReference>
<dbReference type="AlphaFoldDB" id="A0A511T726"/>
<keyword evidence="4 5" id="KW-0472">Membrane</keyword>
<keyword evidence="2 5" id="KW-0812">Transmembrane</keyword>
<evidence type="ECO:0000256" key="4">
    <source>
        <dbReference type="ARBA" id="ARBA00023136"/>
    </source>
</evidence>
<feature type="transmembrane region" description="Helical" evidence="5">
    <location>
        <begin position="37"/>
        <end position="56"/>
    </location>
</feature>
<evidence type="ECO:0000256" key="3">
    <source>
        <dbReference type="ARBA" id="ARBA00022989"/>
    </source>
</evidence>
<evidence type="ECO:0000256" key="5">
    <source>
        <dbReference type="SAM" id="Phobius"/>
    </source>
</evidence>
<feature type="transmembrane region" description="Helical" evidence="5">
    <location>
        <begin position="152"/>
        <end position="171"/>
    </location>
</feature>
<dbReference type="EMBL" id="BJXR01000036">
    <property type="protein sequence ID" value="GEN09970.1"/>
    <property type="molecule type" value="Genomic_DNA"/>
</dbReference>
<feature type="transmembrane region" description="Helical" evidence="5">
    <location>
        <begin position="371"/>
        <end position="390"/>
    </location>
</feature>
<dbReference type="STRING" id="1334629.MFUL124B02_20060"/>
<keyword evidence="3 5" id="KW-1133">Transmembrane helix</keyword>
<feature type="transmembrane region" description="Helical" evidence="5">
    <location>
        <begin position="183"/>
        <end position="208"/>
    </location>
</feature>
<dbReference type="GO" id="GO:0016020">
    <property type="term" value="C:membrane"/>
    <property type="evidence" value="ECO:0007669"/>
    <property type="project" value="UniProtKB-SubCell"/>
</dbReference>
<evidence type="ECO:0000256" key="1">
    <source>
        <dbReference type="ARBA" id="ARBA00004141"/>
    </source>
</evidence>
<feature type="transmembrane region" description="Helical" evidence="5">
    <location>
        <begin position="121"/>
        <end position="146"/>
    </location>
</feature>
<protein>
    <submittedName>
        <fullName evidence="6">Amino acid permease</fullName>
    </submittedName>
    <submittedName>
        <fullName evidence="7">Amino acid/polyamine/organocation transporter, APC superfamily</fullName>
    </submittedName>
</protein>
<keyword evidence="8" id="KW-1185">Reference proteome</keyword>
<dbReference type="PANTHER" id="PTHR47704:SF1">
    <property type="entry name" value="POTASSIUM TRANSPORTER KIMA"/>
    <property type="match status" value="1"/>
</dbReference>
<reference evidence="6 9" key="2">
    <citation type="submission" date="2019-07" db="EMBL/GenBank/DDBJ databases">
        <title>Whole genome shotgun sequence of Myxococcus fulvus NBRC 100333.</title>
        <authorList>
            <person name="Hosoyama A."/>
            <person name="Uohara A."/>
            <person name="Ohji S."/>
            <person name="Ichikawa N."/>
        </authorList>
    </citation>
    <scope>NUCLEOTIDE SEQUENCE [LARGE SCALE GENOMIC DNA]</scope>
    <source>
        <strain evidence="6 9">NBRC 100333</strain>
    </source>
</reference>
<proteinExistence type="predicted"/>
<sequence length="659" mass="69802">MTEPTRASSTRRRDGWSWTDLLLGRPLTSAQASHEQVGVLAGVALLGLDALSSAAYGPEAALTVLRPLGGGGVGVLLPITLSIVGLLVVVATSYRQTIAAYPRGGGAYTVARENLGRPVGLLAASALLLDYLLNVAVGISAGVGAITSAFPALRPHTLGLALGLLGLLTLVNLRGAREAGALFLLPTALFIGSLVALLAMGTFRAVAAGGAPVPVVAPPALPPVSSGLGVWLILRAFASGCTAMTGVEAVSNAVPVFRAPSVRRARVTLSLIILVLVVLLVGVAVLCRLYGVGATVPEGPGYQSVLSQLLAAVTGRGVFYYVAMTSILGVLALSANTSFAGFPRVCWLLAMDRYLPVAFVHRGRRLAYSRGILLLAVLAGALIVASGAVTDRLIPLFAIGALLAFTLSQAGMVVYWTRHPSEGWRWRRALNGLGATLTGVALAIVCVAKFTHGGWAAVVLIPLGVLLFSRVHAAYLRMRRQTGLSRPLRLDTRESLVAVVPVSRWSHASETALRFALGLCQDVRAVHVCTDDDDVVPGTLSREWARFVEEPAVRARLHAPRLEELPSPYRGLVQPLLDYVDTLLAEDDHRTVAVVLPELLERQWYRAVMYGRRAELLRSTLLLSGARRVVVISVPWYLRSDLETRGHAPLEPGAPSAPH</sequence>
<dbReference type="PANTHER" id="PTHR47704">
    <property type="entry name" value="POTASSIUM TRANSPORTER KIMA"/>
    <property type="match status" value="1"/>
</dbReference>
<feature type="transmembrane region" description="Helical" evidence="5">
    <location>
        <begin position="267"/>
        <end position="291"/>
    </location>
</feature>
<organism evidence="6 9">
    <name type="scientific">Myxococcus fulvus</name>
    <dbReference type="NCBI Taxonomy" id="33"/>
    <lineage>
        <taxon>Bacteria</taxon>
        <taxon>Pseudomonadati</taxon>
        <taxon>Myxococcota</taxon>
        <taxon>Myxococcia</taxon>
        <taxon>Myxococcales</taxon>
        <taxon>Cystobacterineae</taxon>
        <taxon>Myxococcaceae</taxon>
        <taxon>Myxococcus</taxon>
    </lineage>
</organism>
<dbReference type="RefSeq" id="WP_074956874.1">
    <property type="nucleotide sequence ID" value="NZ_BJXR01000036.1"/>
</dbReference>
<dbReference type="OrthoDB" id="9759676at2"/>
<comment type="subcellular location">
    <subcellularLocation>
        <location evidence="1">Membrane</location>
        <topology evidence="1">Multi-pass membrane protein</topology>
    </subcellularLocation>
</comment>
<evidence type="ECO:0000313" key="6">
    <source>
        <dbReference type="EMBL" id="GEN09970.1"/>
    </source>
</evidence>
<feature type="transmembrane region" description="Helical" evidence="5">
    <location>
        <begin position="429"/>
        <end position="450"/>
    </location>
</feature>
<dbReference type="EMBL" id="FOIB01000007">
    <property type="protein sequence ID" value="SEU25577.1"/>
    <property type="molecule type" value="Genomic_DNA"/>
</dbReference>
<gene>
    <name evidence="6" type="ORF">MFU01_50070</name>
    <name evidence="7" type="ORF">SAMN05443572_107125</name>
</gene>
<feature type="transmembrane region" description="Helical" evidence="5">
    <location>
        <begin position="456"/>
        <end position="476"/>
    </location>
</feature>
<dbReference type="GO" id="GO:0022857">
    <property type="term" value="F:transmembrane transporter activity"/>
    <property type="evidence" value="ECO:0007669"/>
    <property type="project" value="InterPro"/>
</dbReference>
<reference evidence="7 8" key="1">
    <citation type="submission" date="2016-10" db="EMBL/GenBank/DDBJ databases">
        <authorList>
            <person name="Varghese N."/>
            <person name="Submissions S."/>
        </authorList>
    </citation>
    <scope>NUCLEOTIDE SEQUENCE [LARGE SCALE GENOMIC DNA]</scope>
    <source>
        <strain evidence="7 8">DSM 16525</strain>
    </source>
</reference>
<name>A0A511T726_MYXFU</name>
<evidence type="ECO:0000256" key="2">
    <source>
        <dbReference type="ARBA" id="ARBA00022692"/>
    </source>
</evidence>